<proteinExistence type="predicted"/>
<feature type="transmembrane region" description="Helical" evidence="10">
    <location>
        <begin position="241"/>
        <end position="260"/>
    </location>
</feature>
<reference evidence="12 13" key="1">
    <citation type="submission" date="2022-05" db="EMBL/GenBank/DDBJ databases">
        <authorList>
            <consortium name="Genoscope - CEA"/>
            <person name="William W."/>
        </authorList>
    </citation>
    <scope>NUCLEOTIDE SEQUENCE [LARGE SCALE GENOMIC DNA]</scope>
</reference>
<dbReference type="Pfam" id="PF00001">
    <property type="entry name" value="7tm_1"/>
    <property type="match status" value="1"/>
</dbReference>
<sequence length="356" mass="40192">NDSGESNLTATPNISFHKMEYKMVLSALLGLIIVVSLLANILVCLVILSTKPLRQSNGACFVLSVAVSDLLTTCLVIPFDLELIVSDSTEWRHGEIMCNVFTTAYLLTVPTSILSLLALSVYRYIKLKNPLDHLKLSPLITKRRVMAIIILLWIYSMLFALTPVFMITSKAIGEQTRVKNGFCHFTFSWIYSFVSNIINFLIPVLSSCLIHYKIYRIAIKSCVSRSATAKSQQKDTLRNKMAAKTTFMIVFAFAFCWLPYTLLSMTASVCKACNVKIPYQVFDIFLMMGYFNSTINPLLYSFRTPRFVKAFRGMIRNKCKICKNGKKNRCLPRSDNAPLAVLSFTNLGLREIRGLT</sequence>
<evidence type="ECO:0000256" key="4">
    <source>
        <dbReference type="ARBA" id="ARBA00022989"/>
    </source>
</evidence>
<feature type="transmembrane region" description="Helical" evidence="10">
    <location>
        <begin position="99"/>
        <end position="125"/>
    </location>
</feature>
<keyword evidence="8" id="KW-0675">Receptor</keyword>
<keyword evidence="4 10" id="KW-1133">Transmembrane helix</keyword>
<organism evidence="12 13">
    <name type="scientific">Porites lobata</name>
    <dbReference type="NCBI Taxonomy" id="104759"/>
    <lineage>
        <taxon>Eukaryota</taxon>
        <taxon>Metazoa</taxon>
        <taxon>Cnidaria</taxon>
        <taxon>Anthozoa</taxon>
        <taxon>Hexacorallia</taxon>
        <taxon>Scleractinia</taxon>
        <taxon>Fungiina</taxon>
        <taxon>Poritidae</taxon>
        <taxon>Porites</taxon>
    </lineage>
</organism>
<dbReference type="PRINTS" id="PR00237">
    <property type="entry name" value="GPCRRHODOPSN"/>
</dbReference>
<dbReference type="InterPro" id="IPR017452">
    <property type="entry name" value="GPCR_Rhodpsn_7TM"/>
</dbReference>
<feature type="transmembrane region" description="Helical" evidence="10">
    <location>
        <begin position="60"/>
        <end position="79"/>
    </location>
</feature>
<dbReference type="Proteomes" id="UP001159405">
    <property type="component" value="Unassembled WGS sequence"/>
</dbReference>
<comment type="subcellular location">
    <subcellularLocation>
        <location evidence="1">Cell membrane</location>
        <topology evidence="1">Multi-pass membrane protein</topology>
    </subcellularLocation>
</comment>
<evidence type="ECO:0000256" key="5">
    <source>
        <dbReference type="ARBA" id="ARBA00023040"/>
    </source>
</evidence>
<evidence type="ECO:0000256" key="10">
    <source>
        <dbReference type="SAM" id="Phobius"/>
    </source>
</evidence>
<feature type="domain" description="G-protein coupled receptors family 1 profile" evidence="11">
    <location>
        <begin position="39"/>
        <end position="300"/>
    </location>
</feature>
<evidence type="ECO:0000259" key="11">
    <source>
        <dbReference type="PROSITE" id="PS50262"/>
    </source>
</evidence>
<dbReference type="SUPFAM" id="SSF81321">
    <property type="entry name" value="Family A G protein-coupled receptor-like"/>
    <property type="match status" value="1"/>
</dbReference>
<feature type="transmembrane region" description="Helical" evidence="10">
    <location>
        <begin position="188"/>
        <end position="210"/>
    </location>
</feature>
<keyword evidence="3 10" id="KW-0812">Transmembrane</keyword>
<name>A0ABN8NX51_9CNID</name>
<dbReference type="Gene3D" id="1.20.1070.10">
    <property type="entry name" value="Rhodopsin 7-helix transmembrane proteins"/>
    <property type="match status" value="1"/>
</dbReference>
<feature type="non-terminal residue" evidence="12">
    <location>
        <position position="1"/>
    </location>
</feature>
<evidence type="ECO:0000256" key="3">
    <source>
        <dbReference type="ARBA" id="ARBA00022692"/>
    </source>
</evidence>
<feature type="transmembrane region" description="Helical" evidence="10">
    <location>
        <begin position="23"/>
        <end position="48"/>
    </location>
</feature>
<evidence type="ECO:0000313" key="13">
    <source>
        <dbReference type="Proteomes" id="UP001159405"/>
    </source>
</evidence>
<dbReference type="EMBL" id="CALNXK010000035">
    <property type="protein sequence ID" value="CAH3120732.1"/>
    <property type="molecule type" value="Genomic_DNA"/>
</dbReference>
<feature type="transmembrane region" description="Helical" evidence="10">
    <location>
        <begin position="145"/>
        <end position="168"/>
    </location>
</feature>
<dbReference type="PROSITE" id="PS50262">
    <property type="entry name" value="G_PROTEIN_RECEP_F1_2"/>
    <property type="match status" value="1"/>
</dbReference>
<evidence type="ECO:0000256" key="9">
    <source>
        <dbReference type="ARBA" id="ARBA00023224"/>
    </source>
</evidence>
<evidence type="ECO:0000256" key="1">
    <source>
        <dbReference type="ARBA" id="ARBA00004651"/>
    </source>
</evidence>
<comment type="caution">
    <text evidence="12">The sequence shown here is derived from an EMBL/GenBank/DDBJ whole genome shotgun (WGS) entry which is preliminary data.</text>
</comment>
<evidence type="ECO:0000256" key="2">
    <source>
        <dbReference type="ARBA" id="ARBA00022475"/>
    </source>
</evidence>
<keyword evidence="6 10" id="KW-0472">Membrane</keyword>
<dbReference type="InterPro" id="IPR000276">
    <property type="entry name" value="GPCR_Rhodpsn"/>
</dbReference>
<feature type="transmembrane region" description="Helical" evidence="10">
    <location>
        <begin position="280"/>
        <end position="302"/>
    </location>
</feature>
<gene>
    <name evidence="12" type="ORF">PLOB_00028259</name>
</gene>
<evidence type="ECO:0000313" key="12">
    <source>
        <dbReference type="EMBL" id="CAH3120732.1"/>
    </source>
</evidence>
<evidence type="ECO:0000256" key="6">
    <source>
        <dbReference type="ARBA" id="ARBA00023136"/>
    </source>
</evidence>
<keyword evidence="13" id="KW-1185">Reference proteome</keyword>
<keyword evidence="7" id="KW-1015">Disulfide bond</keyword>
<evidence type="ECO:0000256" key="7">
    <source>
        <dbReference type="ARBA" id="ARBA00023157"/>
    </source>
</evidence>
<dbReference type="CDD" id="cd14967">
    <property type="entry name" value="7tmA_amine_R-like"/>
    <property type="match status" value="1"/>
</dbReference>
<protein>
    <recommendedName>
        <fullName evidence="11">G-protein coupled receptors family 1 profile domain-containing protein</fullName>
    </recommendedName>
</protein>
<accession>A0ABN8NX51</accession>
<evidence type="ECO:0000256" key="8">
    <source>
        <dbReference type="ARBA" id="ARBA00023170"/>
    </source>
</evidence>
<keyword evidence="9" id="KW-0807">Transducer</keyword>
<dbReference type="PANTHER" id="PTHR24248:SF199">
    <property type="entry name" value="IP13425P-RELATED"/>
    <property type="match status" value="1"/>
</dbReference>
<dbReference type="PANTHER" id="PTHR24248">
    <property type="entry name" value="ADRENERGIC RECEPTOR-RELATED G-PROTEIN COUPLED RECEPTOR"/>
    <property type="match status" value="1"/>
</dbReference>
<keyword evidence="2" id="KW-1003">Cell membrane</keyword>
<keyword evidence="5" id="KW-0297">G-protein coupled receptor</keyword>